<evidence type="ECO:0000256" key="2">
    <source>
        <dbReference type="ARBA" id="ARBA00022840"/>
    </source>
</evidence>
<evidence type="ECO:0000256" key="1">
    <source>
        <dbReference type="ARBA" id="ARBA00022741"/>
    </source>
</evidence>
<keyword evidence="4" id="KW-0805">Transcription regulation</keyword>
<dbReference type="GO" id="GO:0000160">
    <property type="term" value="P:phosphorelay signal transduction system"/>
    <property type="evidence" value="ECO:0007669"/>
    <property type="project" value="UniProtKB-KW"/>
</dbReference>
<dbReference type="InterPro" id="IPR003018">
    <property type="entry name" value="GAF"/>
</dbReference>
<dbReference type="InterPro" id="IPR002197">
    <property type="entry name" value="HTH_Fis"/>
</dbReference>
<keyword evidence="11" id="KW-1185">Reference proteome</keyword>
<evidence type="ECO:0000259" key="9">
    <source>
        <dbReference type="PROSITE" id="PS50045"/>
    </source>
</evidence>
<dbReference type="PRINTS" id="PR01590">
    <property type="entry name" value="HTHFIS"/>
</dbReference>
<evidence type="ECO:0000256" key="6">
    <source>
        <dbReference type="ARBA" id="ARBA00023159"/>
    </source>
</evidence>
<dbReference type="Proteomes" id="UP000606044">
    <property type="component" value="Unassembled WGS sequence"/>
</dbReference>
<evidence type="ECO:0000313" key="11">
    <source>
        <dbReference type="Proteomes" id="UP000606044"/>
    </source>
</evidence>
<dbReference type="Gene3D" id="3.40.50.300">
    <property type="entry name" value="P-loop containing nucleotide triphosphate hydrolases"/>
    <property type="match status" value="1"/>
</dbReference>
<dbReference type="RefSeq" id="WP_188578546.1">
    <property type="nucleotide sequence ID" value="NZ_BMCT01000002.1"/>
</dbReference>
<dbReference type="InterPro" id="IPR029016">
    <property type="entry name" value="GAF-like_dom_sf"/>
</dbReference>
<keyword evidence="3" id="KW-0902">Two-component regulatory system</keyword>
<evidence type="ECO:0000313" key="10">
    <source>
        <dbReference type="EMBL" id="GGF62770.1"/>
    </source>
</evidence>
<proteinExistence type="predicted"/>
<dbReference type="Pfam" id="PF01590">
    <property type="entry name" value="GAF"/>
    <property type="match status" value="1"/>
</dbReference>
<gene>
    <name evidence="10" type="ORF">GCM10007301_23120</name>
</gene>
<reference evidence="10" key="2">
    <citation type="submission" date="2020-09" db="EMBL/GenBank/DDBJ databases">
        <authorList>
            <person name="Sun Q."/>
            <person name="Sedlacek I."/>
        </authorList>
    </citation>
    <scope>NUCLEOTIDE SEQUENCE</scope>
    <source>
        <strain evidence="10">CCM 7897</strain>
    </source>
</reference>
<dbReference type="CDD" id="cd00009">
    <property type="entry name" value="AAA"/>
    <property type="match status" value="1"/>
</dbReference>
<dbReference type="Gene3D" id="1.10.10.60">
    <property type="entry name" value="Homeodomain-like"/>
    <property type="match status" value="1"/>
</dbReference>
<evidence type="ECO:0000256" key="3">
    <source>
        <dbReference type="ARBA" id="ARBA00023012"/>
    </source>
</evidence>
<keyword evidence="2" id="KW-0067">ATP-binding</keyword>
<evidence type="ECO:0000256" key="8">
    <source>
        <dbReference type="SAM" id="MobiDB-lite"/>
    </source>
</evidence>
<name>A0A917BZ38_9HYPH</name>
<sequence length="652" mass="71043">MEQHAIRAAWEQFLADGTGPDGISRPVAASWERSRARGVGVGLTEAPLAEEPEIFRRRSVNVALLAAARPALERSGLFLAEASSMMILSDASGFIIETAGDPRVVDHGRRNHLEAGGFWDEGAVGTNAIGTALVEGRPTQIRGAEHFCEDVQRWTCAATPIRHPLDSTLLGVVDISGPARHFNPQSLALAVAIGQEIEAGLHRAAKIEHELLLRNFVSKRSIWLSEEILVVDRRGVLVHAAESARRRVDAPPDQRARDLRRIVGAAQQEHWEEACRERFPNASVEVVRSDGEAIGCLIVMHRSRSRQPSPQPTTSGAISREPDIRFEDIRGDSTPMRDVRERARRLAQNSLPILIEGETGVGKELFARAIKAASPVASGPFVPLNCGGMPRDLIASELFGYAKGAFTGADESGRSGRIEQADGGVLCLDEIGEMPLDLQSYLLRVLEDGVVYRVGDHVGRRVNIRILSMTNRDLSSEVEAGRFRRDLYYRIAAARIRIPPLRERGEDVALLAQRFAETAAAREGRPAPIFAPGVLERLRRYAWPGNVRELRNVIDAMIALSDMNVIQLEDLPLELGALAPEEAQSVPIAVVALPAAALSPQTDLRAAERATILAQVEACGGNLTEAARRLGIARSTLYLRLADYRATSGGSH</sequence>
<feature type="region of interest" description="Disordered" evidence="8">
    <location>
        <begin position="302"/>
        <end position="331"/>
    </location>
</feature>
<dbReference type="PROSITE" id="PS00675">
    <property type="entry name" value="SIGMA54_INTERACT_1"/>
    <property type="match status" value="1"/>
</dbReference>
<dbReference type="InterPro" id="IPR003593">
    <property type="entry name" value="AAA+_ATPase"/>
</dbReference>
<dbReference type="PROSITE" id="PS50045">
    <property type="entry name" value="SIGMA54_INTERACT_4"/>
    <property type="match status" value="1"/>
</dbReference>
<dbReference type="PROSITE" id="PS00688">
    <property type="entry name" value="SIGMA54_INTERACT_3"/>
    <property type="match status" value="1"/>
</dbReference>
<dbReference type="InterPro" id="IPR025944">
    <property type="entry name" value="Sigma_54_int_dom_CS"/>
</dbReference>
<dbReference type="AlphaFoldDB" id="A0A917BZ38"/>
<evidence type="ECO:0000256" key="4">
    <source>
        <dbReference type="ARBA" id="ARBA00023015"/>
    </source>
</evidence>
<dbReference type="InterPro" id="IPR025662">
    <property type="entry name" value="Sigma_54_int_dom_ATP-bd_1"/>
</dbReference>
<dbReference type="Pfam" id="PF02954">
    <property type="entry name" value="HTH_8"/>
    <property type="match status" value="1"/>
</dbReference>
<dbReference type="InterPro" id="IPR009057">
    <property type="entry name" value="Homeodomain-like_sf"/>
</dbReference>
<feature type="compositionally biased region" description="Basic and acidic residues" evidence="8">
    <location>
        <begin position="320"/>
        <end position="331"/>
    </location>
</feature>
<dbReference type="InterPro" id="IPR002078">
    <property type="entry name" value="Sigma_54_int"/>
</dbReference>
<dbReference type="Pfam" id="PF00158">
    <property type="entry name" value="Sigma54_activat"/>
    <property type="match status" value="1"/>
</dbReference>
<dbReference type="Gene3D" id="1.10.8.60">
    <property type="match status" value="1"/>
</dbReference>
<keyword evidence="7" id="KW-0804">Transcription</keyword>
<feature type="compositionally biased region" description="Polar residues" evidence="8">
    <location>
        <begin position="306"/>
        <end position="317"/>
    </location>
</feature>
<feature type="domain" description="Sigma-54 factor interaction" evidence="9">
    <location>
        <begin position="329"/>
        <end position="559"/>
    </location>
</feature>
<dbReference type="InterPro" id="IPR058031">
    <property type="entry name" value="AAA_lid_NorR"/>
</dbReference>
<evidence type="ECO:0000256" key="5">
    <source>
        <dbReference type="ARBA" id="ARBA00023125"/>
    </source>
</evidence>
<dbReference type="SMART" id="SM00382">
    <property type="entry name" value="AAA"/>
    <property type="match status" value="1"/>
</dbReference>
<dbReference type="GO" id="GO:0043565">
    <property type="term" value="F:sequence-specific DNA binding"/>
    <property type="evidence" value="ECO:0007669"/>
    <property type="project" value="InterPro"/>
</dbReference>
<dbReference type="SUPFAM" id="SSF46689">
    <property type="entry name" value="Homeodomain-like"/>
    <property type="match status" value="1"/>
</dbReference>
<keyword evidence="5" id="KW-0238">DNA-binding</keyword>
<accession>A0A917BZ38</accession>
<dbReference type="FunFam" id="3.40.50.300:FF:000006">
    <property type="entry name" value="DNA-binding transcriptional regulator NtrC"/>
    <property type="match status" value="1"/>
</dbReference>
<dbReference type="Gene3D" id="3.30.450.40">
    <property type="match status" value="1"/>
</dbReference>
<dbReference type="SUPFAM" id="SSF52540">
    <property type="entry name" value="P-loop containing nucleoside triphosphate hydrolases"/>
    <property type="match status" value="1"/>
</dbReference>
<comment type="caution">
    <text evidence="10">The sequence shown here is derived from an EMBL/GenBank/DDBJ whole genome shotgun (WGS) entry which is preliminary data.</text>
</comment>
<dbReference type="GO" id="GO:0006355">
    <property type="term" value="P:regulation of DNA-templated transcription"/>
    <property type="evidence" value="ECO:0007669"/>
    <property type="project" value="InterPro"/>
</dbReference>
<organism evidence="10 11">
    <name type="scientific">Azorhizobium oxalatiphilum</name>
    <dbReference type="NCBI Taxonomy" id="980631"/>
    <lineage>
        <taxon>Bacteria</taxon>
        <taxon>Pseudomonadati</taxon>
        <taxon>Pseudomonadota</taxon>
        <taxon>Alphaproteobacteria</taxon>
        <taxon>Hyphomicrobiales</taxon>
        <taxon>Xanthobacteraceae</taxon>
        <taxon>Azorhizobium</taxon>
    </lineage>
</organism>
<dbReference type="EMBL" id="BMCT01000002">
    <property type="protein sequence ID" value="GGF62770.1"/>
    <property type="molecule type" value="Genomic_DNA"/>
</dbReference>
<dbReference type="Pfam" id="PF25601">
    <property type="entry name" value="AAA_lid_14"/>
    <property type="match status" value="1"/>
</dbReference>
<evidence type="ECO:0000256" key="7">
    <source>
        <dbReference type="ARBA" id="ARBA00023163"/>
    </source>
</evidence>
<dbReference type="PANTHER" id="PTHR32071:SF77">
    <property type="entry name" value="TRANSCRIPTIONAL REGULATORY PROTEIN"/>
    <property type="match status" value="1"/>
</dbReference>
<dbReference type="InterPro" id="IPR027417">
    <property type="entry name" value="P-loop_NTPase"/>
</dbReference>
<protein>
    <submittedName>
        <fullName evidence="10">Sigma-54-dependent Fis family transcriptional regulator</fullName>
    </submittedName>
</protein>
<keyword evidence="1" id="KW-0547">Nucleotide-binding</keyword>
<keyword evidence="6" id="KW-0010">Activator</keyword>
<reference evidence="10" key="1">
    <citation type="journal article" date="2014" name="Int. J. Syst. Evol. Microbiol.">
        <title>Complete genome sequence of Corynebacterium casei LMG S-19264T (=DSM 44701T), isolated from a smear-ripened cheese.</title>
        <authorList>
            <consortium name="US DOE Joint Genome Institute (JGI-PGF)"/>
            <person name="Walter F."/>
            <person name="Albersmeier A."/>
            <person name="Kalinowski J."/>
            <person name="Ruckert C."/>
        </authorList>
    </citation>
    <scope>NUCLEOTIDE SEQUENCE</scope>
    <source>
        <strain evidence="10">CCM 7897</strain>
    </source>
</reference>
<dbReference type="GO" id="GO:0005524">
    <property type="term" value="F:ATP binding"/>
    <property type="evidence" value="ECO:0007669"/>
    <property type="project" value="UniProtKB-KW"/>
</dbReference>
<dbReference type="PANTHER" id="PTHR32071">
    <property type="entry name" value="TRANSCRIPTIONAL REGULATORY PROTEIN"/>
    <property type="match status" value="1"/>
</dbReference>